<accession>A0A6A2W9U5</accession>
<evidence type="ECO:0008006" key="5">
    <source>
        <dbReference type="Google" id="ProtNLM"/>
    </source>
</evidence>
<evidence type="ECO:0000256" key="2">
    <source>
        <dbReference type="ARBA" id="ARBA00022884"/>
    </source>
</evidence>
<dbReference type="GO" id="GO:0006417">
    <property type="term" value="P:regulation of translation"/>
    <property type="evidence" value="ECO:0007669"/>
    <property type="project" value="TreeGrafter"/>
</dbReference>
<dbReference type="Gene3D" id="3.30.70.330">
    <property type="match status" value="1"/>
</dbReference>
<reference evidence="3" key="1">
    <citation type="submission" date="2019-09" db="EMBL/GenBank/DDBJ databases">
        <title>Draft genome information of white flower Hibiscus syriacus.</title>
        <authorList>
            <person name="Kim Y.-M."/>
        </authorList>
    </citation>
    <scope>NUCLEOTIDE SEQUENCE [LARGE SCALE GENOMIC DNA]</scope>
    <source>
        <strain evidence="3">YM2019G1</strain>
    </source>
</reference>
<protein>
    <recommendedName>
        <fullName evidence="5">RRM domain-containing protein</fullName>
    </recommendedName>
</protein>
<dbReference type="InterPro" id="IPR035979">
    <property type="entry name" value="RBD_domain_sf"/>
</dbReference>
<gene>
    <name evidence="3" type="ORF">F3Y22_tig00117056pilonHSYRG01100</name>
</gene>
<keyword evidence="2" id="KW-0694">RNA-binding</keyword>
<dbReference type="GO" id="GO:0003729">
    <property type="term" value="F:mRNA binding"/>
    <property type="evidence" value="ECO:0007669"/>
    <property type="project" value="TreeGrafter"/>
</dbReference>
<keyword evidence="1" id="KW-0677">Repeat</keyword>
<dbReference type="SUPFAM" id="SSF54928">
    <property type="entry name" value="RNA-binding domain, RBD"/>
    <property type="match status" value="1"/>
</dbReference>
<dbReference type="EMBL" id="VEPZ02001788">
    <property type="protein sequence ID" value="KAE8654198.1"/>
    <property type="molecule type" value="Genomic_DNA"/>
</dbReference>
<keyword evidence="4" id="KW-1185">Reference proteome</keyword>
<dbReference type="InterPro" id="IPR012677">
    <property type="entry name" value="Nucleotide-bd_a/b_plait_sf"/>
</dbReference>
<dbReference type="AlphaFoldDB" id="A0A6A2W9U5"/>
<evidence type="ECO:0000256" key="1">
    <source>
        <dbReference type="ARBA" id="ARBA00022737"/>
    </source>
</evidence>
<evidence type="ECO:0000313" key="4">
    <source>
        <dbReference type="Proteomes" id="UP000436088"/>
    </source>
</evidence>
<dbReference type="PANTHER" id="PTHR48032">
    <property type="entry name" value="RNA-BINDING PROTEIN MUSASHI HOMOLOG RBP6"/>
    <property type="match status" value="1"/>
</dbReference>
<sequence>MYDHNTQRPRGFGFITYDTEEAVSRVLHKSFHELKGKLVEVKRAVPKDLSPSPARNPVIGYNYGLSRAANFLNSHAQGYNLSPLTEFGVRKDGKFNPLPTG</sequence>
<comment type="caution">
    <text evidence="3">The sequence shown here is derived from an EMBL/GenBank/DDBJ whole genome shotgun (WGS) entry which is preliminary data.</text>
</comment>
<dbReference type="PANTHER" id="PTHR48032:SF6">
    <property type="entry name" value="RNA-BINDING (RRM_RBD_RNP MOTIFS) FAMILY PROTEIN"/>
    <property type="match status" value="1"/>
</dbReference>
<proteinExistence type="predicted"/>
<organism evidence="3 4">
    <name type="scientific">Hibiscus syriacus</name>
    <name type="common">Rose of Sharon</name>
    <dbReference type="NCBI Taxonomy" id="106335"/>
    <lineage>
        <taxon>Eukaryota</taxon>
        <taxon>Viridiplantae</taxon>
        <taxon>Streptophyta</taxon>
        <taxon>Embryophyta</taxon>
        <taxon>Tracheophyta</taxon>
        <taxon>Spermatophyta</taxon>
        <taxon>Magnoliopsida</taxon>
        <taxon>eudicotyledons</taxon>
        <taxon>Gunneridae</taxon>
        <taxon>Pentapetalae</taxon>
        <taxon>rosids</taxon>
        <taxon>malvids</taxon>
        <taxon>Malvales</taxon>
        <taxon>Malvaceae</taxon>
        <taxon>Malvoideae</taxon>
        <taxon>Hibiscus</taxon>
    </lineage>
</organism>
<name>A0A6A2W9U5_HIBSY</name>
<evidence type="ECO:0000313" key="3">
    <source>
        <dbReference type="EMBL" id="KAE8654198.1"/>
    </source>
</evidence>
<dbReference type="Proteomes" id="UP000436088">
    <property type="component" value="Unassembled WGS sequence"/>
</dbReference>